<evidence type="ECO:0000313" key="2">
    <source>
        <dbReference type="Proteomes" id="UP001283361"/>
    </source>
</evidence>
<protein>
    <submittedName>
        <fullName evidence="1">Uncharacterized protein</fullName>
    </submittedName>
</protein>
<name>A0AAE0YW26_9GAST</name>
<comment type="caution">
    <text evidence="1">The sequence shown here is derived from an EMBL/GenBank/DDBJ whole genome shotgun (WGS) entry which is preliminary data.</text>
</comment>
<reference evidence="1" key="1">
    <citation type="journal article" date="2023" name="G3 (Bethesda)">
        <title>A reference genome for the long-term kleptoplast-retaining sea slug Elysia crispata morphotype clarki.</title>
        <authorList>
            <person name="Eastman K.E."/>
            <person name="Pendleton A.L."/>
            <person name="Shaikh M.A."/>
            <person name="Suttiyut T."/>
            <person name="Ogas R."/>
            <person name="Tomko P."/>
            <person name="Gavelis G."/>
            <person name="Widhalm J.R."/>
            <person name="Wisecaver J.H."/>
        </authorList>
    </citation>
    <scope>NUCLEOTIDE SEQUENCE</scope>
    <source>
        <strain evidence="1">ECLA1</strain>
    </source>
</reference>
<proteinExistence type="predicted"/>
<dbReference type="EMBL" id="JAWDGP010005274">
    <property type="protein sequence ID" value="KAK3758318.1"/>
    <property type="molecule type" value="Genomic_DNA"/>
</dbReference>
<sequence length="133" mass="14882">MPATVMISGFKVARQSRKDSPTLRVEAQPRSSSWRHRLTLLCCATRVSTTCFETLAGDDFSGASVVNERGRRNGVGEQNKETRCEVCRCRILFGLEVTEDICKYATHATTPMTWLPTCRSLQIQKDLCVTNGH</sequence>
<gene>
    <name evidence="1" type="ORF">RRG08_004139</name>
</gene>
<organism evidence="1 2">
    <name type="scientific">Elysia crispata</name>
    <name type="common">lettuce slug</name>
    <dbReference type="NCBI Taxonomy" id="231223"/>
    <lineage>
        <taxon>Eukaryota</taxon>
        <taxon>Metazoa</taxon>
        <taxon>Spiralia</taxon>
        <taxon>Lophotrochozoa</taxon>
        <taxon>Mollusca</taxon>
        <taxon>Gastropoda</taxon>
        <taxon>Heterobranchia</taxon>
        <taxon>Euthyneura</taxon>
        <taxon>Panpulmonata</taxon>
        <taxon>Sacoglossa</taxon>
        <taxon>Placobranchoidea</taxon>
        <taxon>Plakobranchidae</taxon>
        <taxon>Elysia</taxon>
    </lineage>
</organism>
<accession>A0AAE0YW26</accession>
<keyword evidence="2" id="KW-1185">Reference proteome</keyword>
<evidence type="ECO:0000313" key="1">
    <source>
        <dbReference type="EMBL" id="KAK3758318.1"/>
    </source>
</evidence>
<dbReference type="Proteomes" id="UP001283361">
    <property type="component" value="Unassembled WGS sequence"/>
</dbReference>
<dbReference type="AlphaFoldDB" id="A0AAE0YW26"/>